<proteinExistence type="predicted"/>
<feature type="region of interest" description="Disordered" evidence="1">
    <location>
        <begin position="704"/>
        <end position="736"/>
    </location>
</feature>
<feature type="compositionally biased region" description="Low complexity" evidence="1">
    <location>
        <begin position="715"/>
        <end position="724"/>
    </location>
</feature>
<feature type="compositionally biased region" description="Basic residues" evidence="1">
    <location>
        <begin position="12"/>
        <end position="22"/>
    </location>
</feature>
<dbReference type="PANTHER" id="PTHR33053:SF9">
    <property type="entry name" value="AGAP000105-PA"/>
    <property type="match status" value="1"/>
</dbReference>
<reference evidence="2 3" key="1">
    <citation type="submission" date="2015-04" db="EMBL/GenBank/DDBJ databases">
        <title>Lasius niger genome sequencing.</title>
        <authorList>
            <person name="Konorov E.A."/>
            <person name="Nikitin M.A."/>
            <person name="Kirill M.V."/>
            <person name="Chang P."/>
        </authorList>
    </citation>
    <scope>NUCLEOTIDE SEQUENCE [LARGE SCALE GENOMIC DNA]</scope>
    <source>
        <tissue evidence="2">Whole</tissue>
    </source>
</reference>
<dbReference type="PANTHER" id="PTHR33053">
    <property type="entry name" value="PROTEIN, PUTATIVE-RELATED"/>
    <property type="match status" value="1"/>
</dbReference>
<dbReference type="EMBL" id="LBMM01009382">
    <property type="protein sequence ID" value="KMQ88178.1"/>
    <property type="molecule type" value="Genomic_DNA"/>
</dbReference>
<name>A0A0J7KCN7_LASNI</name>
<keyword evidence="3" id="KW-1185">Reference proteome</keyword>
<feature type="compositionally biased region" description="Polar residues" evidence="1">
    <location>
        <begin position="601"/>
        <end position="610"/>
    </location>
</feature>
<feature type="compositionally biased region" description="Basic and acidic residues" evidence="1">
    <location>
        <begin position="904"/>
        <end position="914"/>
    </location>
</feature>
<feature type="region of interest" description="Disordered" evidence="1">
    <location>
        <begin position="74"/>
        <end position="110"/>
    </location>
</feature>
<sequence length="926" mass="106228">MNDNQRPMSSKSYKRRLRRRAKREVSKRLKVGEFMNKVNARYALTSDADSESSDCNLSYVNSIDECEMRYLEQEPNNDASSSEEEINNRSDSLSSANDESDDDRSGVDFVDNNGRNVVEFENDAEREEYIIETVREWALKAGHLSMKKLNDLLDRLHVVFPRMPRNYKTLHTPVHINVVEFDGGCKFWYKSILANLNAMDLREYLQRYDCIKIDVNMDGLPLFQSSKKFWPILGHLVGTENEPFIIALYLGKQDPRNSAKLLNDFVNEVENLQENEYIYNEVAYQFEVRNYILDAPARSLVKCTIGHSGYASGYQPLQQAAYKDLERSARVTVRLSPNDKHVTLFQEHRDPNEVMIGAHFRRLSVGKIFFQLGKKDSCFRTVGGDIVVLRNIVQNEDGIFMIGNMFLNVENFYTYPLDSTILGIVRVSEKEHFVVIKFINKTEKESNDDTAYEVGLAKWIVDLNEDMMGTTKWPPSSVDAGKLIRKEASPNPNWPVSCVEVIRYFDTMKRAREMLKRLVDEGLTFYETERELGRGKKKKRPPTIYTDDDEDSDVPKHNKRKQQLLSDDSDSDSVQHKKIGKFGKSKKIVQDIPARPPLSFQHKTGSMSPDQNDRNRKIIVTVVHKNTGTGLSLMEKIKSQQTERQELLQKLKERSLKNAFKKQKSALTVPQLNVCVKSPLQQMNATLYQDNVNSMRDEKENVIDESEVESSLGISFERQSSSKSSRSRDTEVVRPSCSTPLKFPSLHRMSPRNPEISCRQLFSCHRKMSQDANDAESLSFGNYVMTRLNRSLLPTENRITRPSDLPALPVYAGNDLKAMERFLEDDSNLSAMVYYLASFSLNKIEGKAAAQLMTKLIANALACSYNFKGTDESGKKGFQNPHLWEVVQDAKDSVMSWLRNAPWRKQEKRSDSGKRKSKSSRKRNSP</sequence>
<organism evidence="2 3">
    <name type="scientific">Lasius niger</name>
    <name type="common">Black garden ant</name>
    <dbReference type="NCBI Taxonomy" id="67767"/>
    <lineage>
        <taxon>Eukaryota</taxon>
        <taxon>Metazoa</taxon>
        <taxon>Ecdysozoa</taxon>
        <taxon>Arthropoda</taxon>
        <taxon>Hexapoda</taxon>
        <taxon>Insecta</taxon>
        <taxon>Pterygota</taxon>
        <taxon>Neoptera</taxon>
        <taxon>Endopterygota</taxon>
        <taxon>Hymenoptera</taxon>
        <taxon>Apocrita</taxon>
        <taxon>Aculeata</taxon>
        <taxon>Formicoidea</taxon>
        <taxon>Formicidae</taxon>
        <taxon>Formicinae</taxon>
        <taxon>Lasius</taxon>
        <taxon>Lasius</taxon>
    </lineage>
</organism>
<feature type="region of interest" description="Disordered" evidence="1">
    <location>
        <begin position="530"/>
        <end position="616"/>
    </location>
</feature>
<gene>
    <name evidence="2" type="ORF">RF55_12376</name>
</gene>
<evidence type="ECO:0000313" key="2">
    <source>
        <dbReference type="EMBL" id="KMQ88178.1"/>
    </source>
</evidence>
<comment type="caution">
    <text evidence="2">The sequence shown here is derived from an EMBL/GenBank/DDBJ whole genome shotgun (WGS) entry which is preliminary data.</text>
</comment>
<dbReference type="OrthoDB" id="7553688at2759"/>
<dbReference type="PaxDb" id="67767-A0A0J7KCN7"/>
<feature type="region of interest" description="Disordered" evidence="1">
    <location>
        <begin position="898"/>
        <end position="926"/>
    </location>
</feature>
<evidence type="ECO:0000256" key="1">
    <source>
        <dbReference type="SAM" id="MobiDB-lite"/>
    </source>
</evidence>
<dbReference type="Proteomes" id="UP000036403">
    <property type="component" value="Unassembled WGS sequence"/>
</dbReference>
<feature type="compositionally biased region" description="Basic residues" evidence="1">
    <location>
        <begin position="576"/>
        <end position="587"/>
    </location>
</feature>
<dbReference type="AlphaFoldDB" id="A0A0J7KCN7"/>
<feature type="compositionally biased region" description="Basic residues" evidence="1">
    <location>
        <begin position="915"/>
        <end position="926"/>
    </location>
</feature>
<evidence type="ECO:0000313" key="3">
    <source>
        <dbReference type="Proteomes" id="UP000036403"/>
    </source>
</evidence>
<protein>
    <submittedName>
        <fullName evidence="2">Uncharacterized protein</fullName>
    </submittedName>
</protein>
<feature type="region of interest" description="Disordered" evidence="1">
    <location>
        <begin position="1"/>
        <end position="24"/>
    </location>
</feature>
<accession>A0A0J7KCN7</accession>